<dbReference type="EMBL" id="QZBD01000023">
    <property type="protein sequence ID" value="THY35395.1"/>
    <property type="molecule type" value="Genomic_DNA"/>
</dbReference>
<gene>
    <name evidence="1" type="ORF">D6D01_01353</name>
</gene>
<dbReference type="Gene3D" id="3.40.50.300">
    <property type="entry name" value="P-loop containing nucleotide triphosphate hydrolases"/>
    <property type="match status" value="1"/>
</dbReference>
<proteinExistence type="predicted"/>
<comment type="caution">
    <text evidence="1">The sequence shown here is derived from an EMBL/GenBank/DDBJ whole genome shotgun (WGS) entry which is preliminary data.</text>
</comment>
<dbReference type="InterPro" id="IPR027417">
    <property type="entry name" value="P-loop_NTPase"/>
</dbReference>
<organism evidence="1 2">
    <name type="scientific">Aureobasidium pullulans</name>
    <name type="common">Black yeast</name>
    <name type="synonym">Pullularia pullulans</name>
    <dbReference type="NCBI Taxonomy" id="5580"/>
    <lineage>
        <taxon>Eukaryota</taxon>
        <taxon>Fungi</taxon>
        <taxon>Dikarya</taxon>
        <taxon>Ascomycota</taxon>
        <taxon>Pezizomycotina</taxon>
        <taxon>Dothideomycetes</taxon>
        <taxon>Dothideomycetidae</taxon>
        <taxon>Dothideales</taxon>
        <taxon>Saccotheciaceae</taxon>
        <taxon>Aureobasidium</taxon>
    </lineage>
</organism>
<dbReference type="Proteomes" id="UP000306584">
    <property type="component" value="Unassembled WGS sequence"/>
</dbReference>
<protein>
    <submittedName>
        <fullName evidence="1">Uncharacterized protein</fullName>
    </submittedName>
</protein>
<evidence type="ECO:0000313" key="2">
    <source>
        <dbReference type="Proteomes" id="UP000306584"/>
    </source>
</evidence>
<reference evidence="1 2" key="1">
    <citation type="submission" date="2018-10" db="EMBL/GenBank/DDBJ databases">
        <title>Fifty Aureobasidium pullulans genomes reveal a recombining polyextremotolerant generalist.</title>
        <authorList>
            <person name="Gostincar C."/>
            <person name="Turk M."/>
            <person name="Zajc J."/>
            <person name="Gunde-Cimerman N."/>
        </authorList>
    </citation>
    <scope>NUCLEOTIDE SEQUENCE [LARGE SCALE GENOMIC DNA]</scope>
    <source>
        <strain evidence="1 2">EXF-6604</strain>
    </source>
</reference>
<evidence type="ECO:0000313" key="1">
    <source>
        <dbReference type="EMBL" id="THY35395.1"/>
    </source>
</evidence>
<accession>A0A4S9M0X2</accession>
<sequence length="136" mass="15357">MTRGPGESNASSASELAQALVKRGPSIRLVLREILDGKGLEALDWDRYKRHQKLMIREQTPTSAWMLRAVLRCLKIDAWVMHSGLFNKARDDIVRLANKPRSTFKCLVMMFDMGGTGLVIHHANDRVVITSIARSR</sequence>
<dbReference type="AlphaFoldDB" id="A0A4S9M0X2"/>
<name>A0A4S9M0X2_AURPU</name>